<dbReference type="Gene3D" id="1.20.1420.20">
    <property type="entry name" value="M75 peptidase, HXXE motif"/>
    <property type="match status" value="1"/>
</dbReference>
<dbReference type="RefSeq" id="WP_183855509.1">
    <property type="nucleotide sequence ID" value="NZ_JACHOO010000004.1"/>
</dbReference>
<accession>A0A7W9FLY8</accession>
<dbReference type="EMBL" id="JACHOO010000004">
    <property type="protein sequence ID" value="MBB5753056.1"/>
    <property type="molecule type" value="Genomic_DNA"/>
</dbReference>
<evidence type="ECO:0000256" key="3">
    <source>
        <dbReference type="ARBA" id="ARBA00022729"/>
    </source>
</evidence>
<protein>
    <submittedName>
        <fullName evidence="6">Iron uptake system component EfeO</fullName>
    </submittedName>
</protein>
<name>A0A7W9FLY8_9HYPH</name>
<keyword evidence="3 4" id="KW-0732">Signal</keyword>
<keyword evidence="7" id="KW-1185">Reference proteome</keyword>
<dbReference type="PANTHER" id="PTHR39192:SF1">
    <property type="entry name" value="IRON UPTAKE SYSTEM COMPONENT EFEO"/>
    <property type="match status" value="1"/>
</dbReference>
<dbReference type="InterPro" id="IPR053377">
    <property type="entry name" value="Iron_uptake_EfeM/EfeO"/>
</dbReference>
<proteinExistence type="inferred from homology"/>
<dbReference type="CDD" id="cd14656">
    <property type="entry name" value="Imelysin-like_EfeO"/>
    <property type="match status" value="1"/>
</dbReference>
<dbReference type="AlphaFoldDB" id="A0A7W9FLY8"/>
<dbReference type="GO" id="GO:0030313">
    <property type="term" value="C:cell envelope"/>
    <property type="evidence" value="ECO:0007669"/>
    <property type="project" value="UniProtKB-SubCell"/>
</dbReference>
<evidence type="ECO:0000259" key="5">
    <source>
        <dbReference type="Pfam" id="PF09375"/>
    </source>
</evidence>
<organism evidence="6 7">
    <name type="scientific">Prosthecomicrobium pneumaticum</name>
    <dbReference type="NCBI Taxonomy" id="81895"/>
    <lineage>
        <taxon>Bacteria</taxon>
        <taxon>Pseudomonadati</taxon>
        <taxon>Pseudomonadota</taxon>
        <taxon>Alphaproteobacteria</taxon>
        <taxon>Hyphomicrobiales</taxon>
        <taxon>Kaistiaceae</taxon>
        <taxon>Prosthecomicrobium</taxon>
    </lineage>
</organism>
<feature type="domain" description="Imelysin-like" evidence="5">
    <location>
        <begin position="166"/>
        <end position="409"/>
    </location>
</feature>
<comment type="subcellular location">
    <subcellularLocation>
        <location evidence="1">Cell envelope</location>
    </subcellularLocation>
</comment>
<evidence type="ECO:0000256" key="2">
    <source>
        <dbReference type="ARBA" id="ARBA00005989"/>
    </source>
</evidence>
<dbReference type="PANTHER" id="PTHR39192">
    <property type="entry name" value="IRON UPTAKE SYSTEM COMPONENT EFEO"/>
    <property type="match status" value="1"/>
</dbReference>
<dbReference type="Pfam" id="PF09375">
    <property type="entry name" value="Peptidase_M75"/>
    <property type="match status" value="1"/>
</dbReference>
<reference evidence="6 7" key="1">
    <citation type="submission" date="2020-08" db="EMBL/GenBank/DDBJ databases">
        <title>Genomic Encyclopedia of Type Strains, Phase IV (KMG-IV): sequencing the most valuable type-strain genomes for metagenomic binning, comparative biology and taxonomic classification.</title>
        <authorList>
            <person name="Goeker M."/>
        </authorList>
    </citation>
    <scope>NUCLEOTIDE SEQUENCE [LARGE SCALE GENOMIC DNA]</scope>
    <source>
        <strain evidence="6 7">DSM 16268</strain>
    </source>
</reference>
<comment type="similarity">
    <text evidence="2">Belongs to the EfeM/EfeO family.</text>
</comment>
<dbReference type="InterPro" id="IPR034981">
    <property type="entry name" value="Imelysin-like_EfeO/Algp7"/>
</dbReference>
<dbReference type="InterPro" id="IPR038352">
    <property type="entry name" value="Imelysin_sf"/>
</dbReference>
<dbReference type="Proteomes" id="UP000523821">
    <property type="component" value="Unassembled WGS sequence"/>
</dbReference>
<dbReference type="NCBIfam" id="NF041757">
    <property type="entry name" value="EfeO"/>
    <property type="match status" value="1"/>
</dbReference>
<gene>
    <name evidence="6" type="ORF">GGQ63_002122</name>
</gene>
<evidence type="ECO:0000256" key="4">
    <source>
        <dbReference type="SAM" id="SignalP"/>
    </source>
</evidence>
<dbReference type="InterPro" id="IPR050894">
    <property type="entry name" value="EfeM/EfeO_iron_uptake"/>
</dbReference>
<feature type="signal peptide" evidence="4">
    <location>
        <begin position="1"/>
        <end position="43"/>
    </location>
</feature>
<sequence>MRPETRNIAATTPATLRPVRRHPALAAAAGLAALVALSPAARAETDAAPVKDGVAQVAITLLGDEGGRCVLDHASAPAGPVTFSVTNRSAPGLVELELLGDDRILGEKENLAPGLPTVAFTVTLGGGGYAIYCPGAAQEMQAFTVTGAAAATATSDTAALLAEGAAGYAHYVDGIVDAMATAVGRLRADIDAGDLAAARRDYALARPFYERIESDVDGFVLDGHALTDNAGNLDYLVDMRASNLDPAVGWHGFHAIERDLFESGAITASTKALGVELERNVELLRTRVKTLAYKPEDLANGAASLLEEVQTNKVSGEEESYSHIDLVDFAGNVEGAEQAFAFLEPGLERIDPDLAARVKAAFAAVKTALAAYRDPQTPGGYATYTAALRDAEAPKLSRTIAALQEPLARIAEKVATAN</sequence>
<evidence type="ECO:0000313" key="6">
    <source>
        <dbReference type="EMBL" id="MBB5753056.1"/>
    </source>
</evidence>
<feature type="chain" id="PRO_5031179544" evidence="4">
    <location>
        <begin position="44"/>
        <end position="418"/>
    </location>
</feature>
<dbReference type="InterPro" id="IPR018976">
    <property type="entry name" value="Imelysin-like"/>
</dbReference>
<evidence type="ECO:0000256" key="1">
    <source>
        <dbReference type="ARBA" id="ARBA00004196"/>
    </source>
</evidence>
<comment type="caution">
    <text evidence="6">The sequence shown here is derived from an EMBL/GenBank/DDBJ whole genome shotgun (WGS) entry which is preliminary data.</text>
</comment>
<evidence type="ECO:0000313" key="7">
    <source>
        <dbReference type="Proteomes" id="UP000523821"/>
    </source>
</evidence>